<evidence type="ECO:0000313" key="1">
    <source>
        <dbReference type="EMBL" id="THG54483.1"/>
    </source>
</evidence>
<name>A0AC61S7W4_9BACT</name>
<gene>
    <name evidence="1" type="ORF">E5990_02655</name>
</gene>
<proteinExistence type="predicted"/>
<dbReference type="Proteomes" id="UP000305401">
    <property type="component" value="Unassembled WGS sequence"/>
</dbReference>
<reference evidence="1" key="1">
    <citation type="submission" date="2019-04" db="EMBL/GenBank/DDBJ databases">
        <title>Microbes associate with the intestines of laboratory mice.</title>
        <authorList>
            <person name="Navarre W."/>
            <person name="Wong E."/>
            <person name="Huang K.C."/>
            <person name="Tropini C."/>
            <person name="Ng K."/>
            <person name="Yu B."/>
        </authorList>
    </citation>
    <scope>NUCLEOTIDE SEQUENCE</scope>
    <source>
        <strain evidence="1">NM86_A22</strain>
    </source>
</reference>
<sequence length="253" mass="29333">MAYLKPTVSIIVACYNSQSTIARTIDSILAQSFKNWELIIIDDCSTDNSASIIKNYADNDSRIIYLKTSRNTGAPSSPRNIGIKNASGLYIAFVDSDDMWLPDKLQQQIQLIEQNNYDLVYSHYEKVNNKYKRNGRIIKTRHKTTYNDLLKSNHIPFLTSVVKRSAIGETLFKNIPQEDYCFWLDILKKGITAHNLCKVTALYRDSKSSRSANKWQMAQGFWNVIRKHQNIGLLRCWYYMINYTIAGFLKYIR</sequence>
<evidence type="ECO:0000313" key="2">
    <source>
        <dbReference type="Proteomes" id="UP000305401"/>
    </source>
</evidence>
<comment type="caution">
    <text evidence="1">The sequence shown here is derived from an EMBL/GenBank/DDBJ whole genome shotgun (WGS) entry which is preliminary data.</text>
</comment>
<organism evidence="1 2">
    <name type="scientific">Muribaculum caecicola</name>
    <dbReference type="NCBI Taxonomy" id="3038144"/>
    <lineage>
        <taxon>Bacteria</taxon>
        <taxon>Pseudomonadati</taxon>
        <taxon>Bacteroidota</taxon>
        <taxon>Bacteroidia</taxon>
        <taxon>Bacteroidales</taxon>
        <taxon>Muribaculaceae</taxon>
        <taxon>Muribaculum</taxon>
    </lineage>
</organism>
<accession>A0AC61S7W4</accession>
<protein>
    <submittedName>
        <fullName evidence="1">Glycosyltransferase family 2 protein</fullName>
    </submittedName>
</protein>
<keyword evidence="2" id="KW-1185">Reference proteome</keyword>
<dbReference type="EMBL" id="SSTG01000017">
    <property type="protein sequence ID" value="THG54483.1"/>
    <property type="molecule type" value="Genomic_DNA"/>
</dbReference>